<dbReference type="EMBL" id="BEZZ01000048">
    <property type="protein sequence ID" value="GCC24173.1"/>
    <property type="molecule type" value="Genomic_DNA"/>
</dbReference>
<keyword evidence="3" id="KW-1185">Reference proteome</keyword>
<evidence type="ECO:0008006" key="4">
    <source>
        <dbReference type="Google" id="ProtNLM"/>
    </source>
</evidence>
<dbReference type="OMA" id="HKSNSML"/>
<reference evidence="2 3" key="1">
    <citation type="journal article" date="2018" name="Nat. Ecol. Evol.">
        <title>Shark genomes provide insights into elasmobranch evolution and the origin of vertebrates.</title>
        <authorList>
            <person name="Hara Y"/>
            <person name="Yamaguchi K"/>
            <person name="Onimaru K"/>
            <person name="Kadota M"/>
            <person name="Koyanagi M"/>
            <person name="Keeley SD"/>
            <person name="Tatsumi K"/>
            <person name="Tanaka K"/>
            <person name="Motone F"/>
            <person name="Kageyama Y"/>
            <person name="Nozu R"/>
            <person name="Adachi N"/>
            <person name="Nishimura O"/>
            <person name="Nakagawa R"/>
            <person name="Tanegashima C"/>
            <person name="Kiyatake I"/>
            <person name="Matsumoto R"/>
            <person name="Murakumo K"/>
            <person name="Nishida K"/>
            <person name="Terakita A"/>
            <person name="Kuratani S"/>
            <person name="Sato K"/>
            <person name="Hyodo S Kuraku.S."/>
        </authorList>
    </citation>
    <scope>NUCLEOTIDE SEQUENCE [LARGE SCALE GENOMIC DNA]</scope>
</reference>
<accession>A0A401S198</accession>
<name>A0A401S198_CHIPU</name>
<evidence type="ECO:0000256" key="1">
    <source>
        <dbReference type="SAM" id="Coils"/>
    </source>
</evidence>
<dbReference type="STRING" id="137246.A0A401S198"/>
<dbReference type="PANTHER" id="PTHR23404">
    <property type="entry name" value="MOLYBDOPTERIN SYNTHASE RELATED"/>
    <property type="match status" value="1"/>
</dbReference>
<dbReference type="AlphaFoldDB" id="A0A401S198"/>
<dbReference type="Proteomes" id="UP000287033">
    <property type="component" value="Unassembled WGS sequence"/>
</dbReference>
<evidence type="ECO:0000313" key="2">
    <source>
        <dbReference type="EMBL" id="GCC24173.1"/>
    </source>
</evidence>
<proteinExistence type="predicted"/>
<organism evidence="2 3">
    <name type="scientific">Chiloscyllium punctatum</name>
    <name type="common">Brownbanded bambooshark</name>
    <name type="synonym">Hemiscyllium punctatum</name>
    <dbReference type="NCBI Taxonomy" id="137246"/>
    <lineage>
        <taxon>Eukaryota</taxon>
        <taxon>Metazoa</taxon>
        <taxon>Chordata</taxon>
        <taxon>Craniata</taxon>
        <taxon>Vertebrata</taxon>
        <taxon>Chondrichthyes</taxon>
        <taxon>Elasmobranchii</taxon>
        <taxon>Galeomorphii</taxon>
        <taxon>Galeoidea</taxon>
        <taxon>Orectolobiformes</taxon>
        <taxon>Hemiscylliidae</taxon>
        <taxon>Chiloscyllium</taxon>
    </lineage>
</organism>
<dbReference type="OrthoDB" id="5531344at2759"/>
<keyword evidence="1" id="KW-0175">Coiled coil</keyword>
<gene>
    <name evidence="2" type="ORF">chiPu_0002573</name>
</gene>
<sequence>MHNVSSCCSPSASVMAAEEEVELGPGPADKEMAQSLHTLLKALSRFHRQLNVGDDLLNITIDLRKLQSLPAHLNPGHLSSLLQQHILDLQCVSDKLKLMTRKDLSGSGNRGETMLLTKPDNYSNLAMTGHKQISNKPINLKTKVLLNDTQNKYEGQDEPKTQTETELVQIKANRDEIERRISAFMERKQAEINENNIREFCNVINCNQENSCARTDAVFTPHPGFKSHIKVSRVVNTYGPQTRTEGVEASLQKCETVTQNCGNPAVEERLHNMETHLKLPTDGPVPTDIYQRIKRLEDRILHLEGLSPEYFQHVNFPSKRRKVHETIQGYSLIEIDEKINELKAVLLQKANDQTLPTEADKMPMK</sequence>
<comment type="caution">
    <text evidence="2">The sequence shown here is derived from an EMBL/GenBank/DDBJ whole genome shotgun (WGS) entry which is preliminary data.</text>
</comment>
<feature type="coiled-coil region" evidence="1">
    <location>
        <begin position="160"/>
        <end position="194"/>
    </location>
</feature>
<evidence type="ECO:0000313" key="3">
    <source>
        <dbReference type="Proteomes" id="UP000287033"/>
    </source>
</evidence>
<protein>
    <recommendedName>
        <fullName evidence="4">MAP3K12-binding inhibitory protein 1</fullName>
    </recommendedName>
</protein>